<dbReference type="Gene3D" id="2.102.10.10">
    <property type="entry name" value="Rieske [2Fe-2S] iron-sulphur domain"/>
    <property type="match status" value="1"/>
</dbReference>
<dbReference type="CDD" id="cd03467">
    <property type="entry name" value="Rieske"/>
    <property type="match status" value="1"/>
</dbReference>
<gene>
    <name evidence="6" type="ORF">MARGE09_P2659</name>
</gene>
<evidence type="ECO:0000313" key="6">
    <source>
        <dbReference type="EMBL" id="BCD98458.1"/>
    </source>
</evidence>
<dbReference type="GO" id="GO:0051537">
    <property type="term" value="F:2 iron, 2 sulfur cluster binding"/>
    <property type="evidence" value="ECO:0007669"/>
    <property type="project" value="UniProtKB-KW"/>
</dbReference>
<dbReference type="Proteomes" id="UP001320119">
    <property type="component" value="Chromosome"/>
</dbReference>
<keyword evidence="7" id="KW-1185">Reference proteome</keyword>
<dbReference type="Pfam" id="PF00355">
    <property type="entry name" value="Rieske"/>
    <property type="match status" value="1"/>
</dbReference>
<keyword evidence="2" id="KW-0479">Metal-binding</keyword>
<keyword evidence="6" id="KW-0560">Oxidoreductase</keyword>
<keyword evidence="4" id="KW-0411">Iron-sulfur</keyword>
<keyword evidence="3" id="KW-0408">Iron</keyword>
<dbReference type="KEGG" id="marq:MARGE09_P2659"/>
<dbReference type="GO" id="GO:0046872">
    <property type="term" value="F:metal ion binding"/>
    <property type="evidence" value="ECO:0007669"/>
    <property type="project" value="UniProtKB-KW"/>
</dbReference>
<evidence type="ECO:0000256" key="1">
    <source>
        <dbReference type="ARBA" id="ARBA00022714"/>
    </source>
</evidence>
<protein>
    <submittedName>
        <fullName evidence="6">3-phenylpropionate/trans-cinnamate dioxygenase ferredoxin component</fullName>
    </submittedName>
</protein>
<dbReference type="GO" id="GO:0051213">
    <property type="term" value="F:dioxygenase activity"/>
    <property type="evidence" value="ECO:0007669"/>
    <property type="project" value="UniProtKB-KW"/>
</dbReference>
<evidence type="ECO:0000256" key="3">
    <source>
        <dbReference type="ARBA" id="ARBA00023004"/>
    </source>
</evidence>
<evidence type="ECO:0000256" key="2">
    <source>
        <dbReference type="ARBA" id="ARBA00022723"/>
    </source>
</evidence>
<organism evidence="6 7">
    <name type="scientific">Marinagarivorans cellulosilyticus</name>
    <dbReference type="NCBI Taxonomy" id="2721545"/>
    <lineage>
        <taxon>Bacteria</taxon>
        <taxon>Pseudomonadati</taxon>
        <taxon>Pseudomonadota</taxon>
        <taxon>Gammaproteobacteria</taxon>
        <taxon>Cellvibrionales</taxon>
        <taxon>Cellvibrionaceae</taxon>
        <taxon>Marinagarivorans</taxon>
    </lineage>
</organism>
<dbReference type="EMBL" id="AP023086">
    <property type="protein sequence ID" value="BCD98458.1"/>
    <property type="molecule type" value="Genomic_DNA"/>
</dbReference>
<keyword evidence="1" id="KW-0001">2Fe-2S</keyword>
<sequence>MAFYALAKTNELTEGFKRSIKLPSIAVLIFVHENELYIIEDRCPHMDIPLVTGTLEASGDEGAIRCRAHGIAFNLATGKAEGMWADTLNCLNAFVPVYRDYTVGIDIDDADEDRE</sequence>
<feature type="domain" description="Rieske" evidence="5">
    <location>
        <begin position="4"/>
        <end position="105"/>
    </location>
</feature>
<dbReference type="PANTHER" id="PTHR21496:SF23">
    <property type="entry name" value="3-PHENYLPROPIONATE_CINNAMIC ACID DIOXYGENASE FERREDOXIN SUBUNIT"/>
    <property type="match status" value="1"/>
</dbReference>
<reference evidence="6 7" key="1">
    <citation type="journal article" date="2022" name="IScience">
        <title>An ultrasensitive nanofiber-based assay for enzymatic hydrolysis and deep-sea microbial degradation of cellulose.</title>
        <authorList>
            <person name="Tsudome M."/>
            <person name="Tachioka M."/>
            <person name="Miyazaki M."/>
            <person name="Uchimura K."/>
            <person name="Tsuda M."/>
            <person name="Takaki Y."/>
            <person name="Deguchi S."/>
        </authorList>
    </citation>
    <scope>NUCLEOTIDE SEQUENCE [LARGE SCALE GENOMIC DNA]</scope>
    <source>
        <strain evidence="6 7">GE09</strain>
    </source>
</reference>
<name>A0AAN1WIY9_9GAMM</name>
<dbReference type="AlphaFoldDB" id="A0AAN1WIY9"/>
<proteinExistence type="predicted"/>
<accession>A0AAN1WIY9</accession>
<dbReference type="RefSeq" id="WP_236982809.1">
    <property type="nucleotide sequence ID" value="NZ_AP023086.1"/>
</dbReference>
<dbReference type="SUPFAM" id="SSF50022">
    <property type="entry name" value="ISP domain"/>
    <property type="match status" value="1"/>
</dbReference>
<dbReference type="PANTHER" id="PTHR21496">
    <property type="entry name" value="FERREDOXIN-RELATED"/>
    <property type="match status" value="1"/>
</dbReference>
<keyword evidence="6" id="KW-0223">Dioxygenase</keyword>
<evidence type="ECO:0000256" key="4">
    <source>
        <dbReference type="ARBA" id="ARBA00023014"/>
    </source>
</evidence>
<dbReference type="InterPro" id="IPR036922">
    <property type="entry name" value="Rieske_2Fe-2S_sf"/>
</dbReference>
<evidence type="ECO:0000313" key="7">
    <source>
        <dbReference type="Proteomes" id="UP001320119"/>
    </source>
</evidence>
<dbReference type="PROSITE" id="PS51296">
    <property type="entry name" value="RIESKE"/>
    <property type="match status" value="1"/>
</dbReference>
<evidence type="ECO:0000259" key="5">
    <source>
        <dbReference type="PROSITE" id="PS51296"/>
    </source>
</evidence>
<dbReference type="InterPro" id="IPR017941">
    <property type="entry name" value="Rieske_2Fe-2S"/>
</dbReference>